<organism evidence="11 12">
    <name type="scientific">Paraburkholderia kururiensis</name>
    <dbReference type="NCBI Taxonomy" id="984307"/>
    <lineage>
        <taxon>Bacteria</taxon>
        <taxon>Pseudomonadati</taxon>
        <taxon>Pseudomonadota</taxon>
        <taxon>Betaproteobacteria</taxon>
        <taxon>Burkholderiales</taxon>
        <taxon>Burkholderiaceae</taxon>
        <taxon>Paraburkholderia</taxon>
    </lineage>
</organism>
<dbReference type="PANTHER" id="PTHR10815">
    <property type="entry name" value="METHYLATED-DNA--PROTEIN-CYSTEINE METHYLTRANSFERASE"/>
    <property type="match status" value="1"/>
</dbReference>
<keyword evidence="2 8" id="KW-0963">Cytoplasm</keyword>
<dbReference type="PROSITE" id="PS00374">
    <property type="entry name" value="MGMT"/>
    <property type="match status" value="1"/>
</dbReference>
<evidence type="ECO:0000256" key="6">
    <source>
        <dbReference type="ARBA" id="ARBA00023204"/>
    </source>
</evidence>
<evidence type="ECO:0000256" key="5">
    <source>
        <dbReference type="ARBA" id="ARBA00022763"/>
    </source>
</evidence>
<comment type="catalytic activity">
    <reaction evidence="1 8">
        <text>a 4-O-methyl-thymidine in DNA + L-cysteinyl-[protein] = a thymidine in DNA + S-methyl-L-cysteinyl-[protein]</text>
        <dbReference type="Rhea" id="RHEA:53428"/>
        <dbReference type="Rhea" id="RHEA-COMP:10131"/>
        <dbReference type="Rhea" id="RHEA-COMP:10132"/>
        <dbReference type="Rhea" id="RHEA-COMP:13555"/>
        <dbReference type="Rhea" id="RHEA-COMP:13556"/>
        <dbReference type="ChEBI" id="CHEBI:29950"/>
        <dbReference type="ChEBI" id="CHEBI:82612"/>
        <dbReference type="ChEBI" id="CHEBI:137386"/>
        <dbReference type="ChEBI" id="CHEBI:137387"/>
        <dbReference type="EC" id="2.1.1.63"/>
    </reaction>
</comment>
<dbReference type="GO" id="GO:0032259">
    <property type="term" value="P:methylation"/>
    <property type="evidence" value="ECO:0007669"/>
    <property type="project" value="UniProtKB-KW"/>
</dbReference>
<keyword evidence="12" id="KW-1185">Reference proteome</keyword>
<keyword evidence="6 8" id="KW-0234">DNA repair</keyword>
<evidence type="ECO:0000313" key="11">
    <source>
        <dbReference type="EMBL" id="WQD80872.1"/>
    </source>
</evidence>
<dbReference type="InterPro" id="IPR036217">
    <property type="entry name" value="MethylDNA_cys_MeTrfase_DNAb"/>
</dbReference>
<feature type="domain" description="Methylated-DNA-[protein]-cysteine S-methyltransferase DNA binding" evidence="9">
    <location>
        <begin position="75"/>
        <end position="155"/>
    </location>
</feature>
<dbReference type="SUPFAM" id="SSF53155">
    <property type="entry name" value="Methylated DNA-protein cysteine methyltransferase domain"/>
    <property type="match status" value="1"/>
</dbReference>
<gene>
    <name evidence="11" type="ORF">U0042_03980</name>
</gene>
<keyword evidence="3 8" id="KW-0489">Methyltransferase</keyword>
<dbReference type="HAMAP" id="MF_00772">
    <property type="entry name" value="OGT"/>
    <property type="match status" value="1"/>
</dbReference>
<comment type="catalytic activity">
    <reaction evidence="7 8">
        <text>a 6-O-methyl-2'-deoxyguanosine in DNA + L-cysteinyl-[protein] = S-methyl-L-cysteinyl-[protein] + a 2'-deoxyguanosine in DNA</text>
        <dbReference type="Rhea" id="RHEA:24000"/>
        <dbReference type="Rhea" id="RHEA-COMP:10131"/>
        <dbReference type="Rhea" id="RHEA-COMP:10132"/>
        <dbReference type="Rhea" id="RHEA-COMP:11367"/>
        <dbReference type="Rhea" id="RHEA-COMP:11368"/>
        <dbReference type="ChEBI" id="CHEBI:29950"/>
        <dbReference type="ChEBI" id="CHEBI:82612"/>
        <dbReference type="ChEBI" id="CHEBI:85445"/>
        <dbReference type="ChEBI" id="CHEBI:85448"/>
        <dbReference type="EC" id="2.1.1.63"/>
    </reaction>
</comment>
<dbReference type="InterPro" id="IPR001497">
    <property type="entry name" value="MethylDNA_cys_MeTrfase_AS"/>
</dbReference>
<dbReference type="Pfam" id="PF02870">
    <property type="entry name" value="Methyltransf_1N"/>
    <property type="match status" value="1"/>
</dbReference>
<comment type="similarity">
    <text evidence="8">Belongs to the MGMT family.</text>
</comment>
<reference evidence="11 12" key="1">
    <citation type="submission" date="2023-12" db="EMBL/GenBank/DDBJ databases">
        <title>Genome sequencing and assembly of bacterial species from a model synthetic community.</title>
        <authorList>
            <person name="Hogle S.L."/>
        </authorList>
    </citation>
    <scope>NUCLEOTIDE SEQUENCE [LARGE SCALE GENOMIC DNA]</scope>
    <source>
        <strain evidence="11 12">HAMBI 2494</strain>
    </source>
</reference>
<evidence type="ECO:0000313" key="12">
    <source>
        <dbReference type="Proteomes" id="UP001325479"/>
    </source>
</evidence>
<feature type="domain" description="Methylguanine DNA methyltransferase ribonuclease-like" evidence="10">
    <location>
        <begin position="2"/>
        <end position="70"/>
    </location>
</feature>
<evidence type="ECO:0000256" key="8">
    <source>
        <dbReference type="HAMAP-Rule" id="MF_00772"/>
    </source>
</evidence>
<dbReference type="InterPro" id="IPR008332">
    <property type="entry name" value="MethylG_MeTrfase_N"/>
</dbReference>
<dbReference type="Proteomes" id="UP001325479">
    <property type="component" value="Chromosome"/>
</dbReference>
<feature type="active site" description="Nucleophile; methyl group acceptor" evidence="8">
    <location>
        <position position="127"/>
    </location>
</feature>
<evidence type="ECO:0000256" key="4">
    <source>
        <dbReference type="ARBA" id="ARBA00022679"/>
    </source>
</evidence>
<dbReference type="SUPFAM" id="SSF46767">
    <property type="entry name" value="Methylated DNA-protein cysteine methyltransferase, C-terminal domain"/>
    <property type="match status" value="1"/>
</dbReference>
<dbReference type="EMBL" id="CP139965">
    <property type="protein sequence ID" value="WQD80872.1"/>
    <property type="molecule type" value="Genomic_DNA"/>
</dbReference>
<dbReference type="InterPro" id="IPR023546">
    <property type="entry name" value="MGMT"/>
</dbReference>
<dbReference type="EC" id="2.1.1.63" evidence="8"/>
<dbReference type="Gene3D" id="1.10.10.10">
    <property type="entry name" value="Winged helix-like DNA-binding domain superfamily/Winged helix DNA-binding domain"/>
    <property type="match status" value="1"/>
</dbReference>
<name>A0ABZ0WU26_9BURK</name>
<dbReference type="InterPro" id="IPR014048">
    <property type="entry name" value="MethylDNA_cys_MeTrfase_DNA-bd"/>
</dbReference>
<evidence type="ECO:0000256" key="3">
    <source>
        <dbReference type="ARBA" id="ARBA00022603"/>
    </source>
</evidence>
<dbReference type="Gene3D" id="3.30.160.70">
    <property type="entry name" value="Methylated DNA-protein cysteine methyltransferase domain"/>
    <property type="match status" value="1"/>
</dbReference>
<evidence type="ECO:0000256" key="7">
    <source>
        <dbReference type="ARBA" id="ARBA00049348"/>
    </source>
</evidence>
<keyword evidence="4 8" id="KW-0808">Transferase</keyword>
<evidence type="ECO:0000259" key="10">
    <source>
        <dbReference type="Pfam" id="PF02870"/>
    </source>
</evidence>
<sequence>MPSPLGNILLRAAHDALTGVFFVGQKYAPADPAFGSAECPASTLRVLLQARDEIDEYFAGARQRFSVPLRAHGTAFQRSVWDELVKIPYGQMESYGRIADRLGLGLGAARAVGAANGRNPIAIIVPCHRVIGGDGGLTGYAGGIERKEALLALEGNEQPAARQMNLFGEA</sequence>
<dbReference type="CDD" id="cd06445">
    <property type="entry name" value="ATase"/>
    <property type="match status" value="1"/>
</dbReference>
<comment type="miscellaneous">
    <text evidence="8">This enzyme catalyzes only one turnover and therefore is not strictly catalytic. According to one definition, an enzyme is a biocatalyst that acts repeatedly and over many reaction cycles.</text>
</comment>
<keyword evidence="5 8" id="KW-0227">DNA damage</keyword>
<protein>
    <recommendedName>
        <fullName evidence="8">Methylated-DNA--protein-cysteine methyltransferase</fullName>
        <ecNumber evidence="8">2.1.1.63</ecNumber>
    </recommendedName>
    <alternativeName>
        <fullName evidence="8">6-O-methylguanine-DNA methyltransferase</fullName>
        <shortName evidence="8">MGMT</shortName>
    </alternativeName>
    <alternativeName>
        <fullName evidence="8">O-6-methylguanine-DNA-alkyltransferase</fullName>
    </alternativeName>
</protein>
<evidence type="ECO:0000256" key="2">
    <source>
        <dbReference type="ARBA" id="ARBA00022490"/>
    </source>
</evidence>
<dbReference type="PANTHER" id="PTHR10815:SF5">
    <property type="entry name" value="METHYLATED-DNA--PROTEIN-CYSTEINE METHYLTRANSFERASE"/>
    <property type="match status" value="1"/>
</dbReference>
<comment type="function">
    <text evidence="8">Involved in the cellular defense against the biological effects of O6-methylguanine (O6-MeG) and O4-methylthymine (O4-MeT) in DNA. Repairs the methylated nucleobase in DNA by stoichiometrically transferring the methyl group to a cysteine residue in the enzyme. This is a suicide reaction: the enzyme is irreversibly inactivated.</text>
</comment>
<evidence type="ECO:0000256" key="1">
    <source>
        <dbReference type="ARBA" id="ARBA00001286"/>
    </source>
</evidence>
<dbReference type="RefSeq" id="WP_114809964.1">
    <property type="nucleotide sequence ID" value="NZ_CP139965.1"/>
</dbReference>
<proteinExistence type="inferred from homology"/>
<dbReference type="Pfam" id="PF01035">
    <property type="entry name" value="DNA_binding_1"/>
    <property type="match status" value="1"/>
</dbReference>
<evidence type="ECO:0000259" key="9">
    <source>
        <dbReference type="Pfam" id="PF01035"/>
    </source>
</evidence>
<dbReference type="GO" id="GO:0003908">
    <property type="term" value="F:methylated-DNA-[protein]-cysteine S-methyltransferase activity"/>
    <property type="evidence" value="ECO:0007669"/>
    <property type="project" value="UniProtKB-EC"/>
</dbReference>
<dbReference type="InterPro" id="IPR036388">
    <property type="entry name" value="WH-like_DNA-bd_sf"/>
</dbReference>
<dbReference type="InterPro" id="IPR036631">
    <property type="entry name" value="MGMT_N_sf"/>
</dbReference>
<accession>A0ABZ0WU26</accession>
<comment type="subcellular location">
    <subcellularLocation>
        <location evidence="8">Cytoplasm</location>
    </subcellularLocation>
</comment>
<dbReference type="NCBIfam" id="TIGR00589">
    <property type="entry name" value="ogt"/>
    <property type="match status" value="1"/>
</dbReference>